<evidence type="ECO:0000313" key="1">
    <source>
        <dbReference type="EMBL" id="CAF0765656.1"/>
    </source>
</evidence>
<evidence type="ECO:0000313" key="3">
    <source>
        <dbReference type="EMBL" id="CAF3545759.1"/>
    </source>
</evidence>
<evidence type="ECO:0000313" key="5">
    <source>
        <dbReference type="Proteomes" id="UP000663829"/>
    </source>
</evidence>
<dbReference type="AlphaFoldDB" id="A0A814FQ03"/>
<dbReference type="OrthoDB" id="10036894at2759"/>
<evidence type="ECO:0000313" key="4">
    <source>
        <dbReference type="EMBL" id="CAF3760111.1"/>
    </source>
</evidence>
<dbReference type="Proteomes" id="UP000682733">
    <property type="component" value="Unassembled WGS sequence"/>
</dbReference>
<organism evidence="2 5">
    <name type="scientific">Didymodactylos carnosus</name>
    <dbReference type="NCBI Taxonomy" id="1234261"/>
    <lineage>
        <taxon>Eukaryota</taxon>
        <taxon>Metazoa</taxon>
        <taxon>Spiralia</taxon>
        <taxon>Gnathifera</taxon>
        <taxon>Rotifera</taxon>
        <taxon>Eurotatoria</taxon>
        <taxon>Bdelloidea</taxon>
        <taxon>Philodinida</taxon>
        <taxon>Philodinidae</taxon>
        <taxon>Didymodactylos</taxon>
    </lineage>
</organism>
<protein>
    <submittedName>
        <fullName evidence="2">Uncharacterized protein</fullName>
    </submittedName>
</protein>
<dbReference type="EMBL" id="CAJNOQ010002958">
    <property type="protein sequence ID" value="CAF0987948.1"/>
    <property type="molecule type" value="Genomic_DNA"/>
</dbReference>
<dbReference type="EMBL" id="CAJNOK010000626">
    <property type="protein sequence ID" value="CAF0765656.1"/>
    <property type="molecule type" value="Genomic_DNA"/>
</dbReference>
<gene>
    <name evidence="2" type="ORF">GPM918_LOCUS13101</name>
    <name evidence="1" type="ORF">OVA965_LOCUS2797</name>
    <name evidence="4" type="ORF">SRO942_LOCUS13101</name>
    <name evidence="3" type="ORF">TMI583_LOCUS2796</name>
</gene>
<dbReference type="Proteomes" id="UP000677228">
    <property type="component" value="Unassembled WGS sequence"/>
</dbReference>
<proteinExistence type="predicted"/>
<evidence type="ECO:0000313" key="2">
    <source>
        <dbReference type="EMBL" id="CAF0987948.1"/>
    </source>
</evidence>
<accession>A0A814FQ03</accession>
<reference evidence="2" key="1">
    <citation type="submission" date="2021-02" db="EMBL/GenBank/DDBJ databases">
        <authorList>
            <person name="Nowell W R."/>
        </authorList>
    </citation>
    <scope>NUCLEOTIDE SEQUENCE</scope>
</reference>
<dbReference type="EMBL" id="CAJOBC010002958">
    <property type="protein sequence ID" value="CAF3760111.1"/>
    <property type="molecule type" value="Genomic_DNA"/>
</dbReference>
<comment type="caution">
    <text evidence="2">The sequence shown here is derived from an EMBL/GenBank/DDBJ whole genome shotgun (WGS) entry which is preliminary data.</text>
</comment>
<dbReference type="Proteomes" id="UP000663829">
    <property type="component" value="Unassembled WGS sequence"/>
</dbReference>
<keyword evidence="5" id="KW-1185">Reference proteome</keyword>
<dbReference type="EMBL" id="CAJOBA010000626">
    <property type="protein sequence ID" value="CAF3545759.1"/>
    <property type="molecule type" value="Genomic_DNA"/>
</dbReference>
<dbReference type="Proteomes" id="UP000681722">
    <property type="component" value="Unassembled WGS sequence"/>
</dbReference>
<sequence>MMVLLLLDGMSTIASLQNTHGQLFGIFTTFFHFRRLIKYQTESQERARILKRYEHHSIPSSIESLREKAAPLPPDRFDSLRSLPQQRSNIVLSPPPFCQSIRDDGTLIPRVATINRNPTMLIQRGLRQDGKPENFRYNIPLNELFHQIQTNEADQHHQQQENF</sequence>
<name>A0A814FQ03_9BILA</name>